<evidence type="ECO:0008006" key="5">
    <source>
        <dbReference type="Google" id="ProtNLM"/>
    </source>
</evidence>
<proteinExistence type="predicted"/>
<evidence type="ECO:0000256" key="1">
    <source>
        <dbReference type="SAM" id="Coils"/>
    </source>
</evidence>
<gene>
    <name evidence="3" type="ORF">E7746_03520</name>
</gene>
<keyword evidence="4" id="KW-1185">Reference proteome</keyword>
<protein>
    <recommendedName>
        <fullName evidence="5">Tetratricopeptide repeat protein</fullName>
    </recommendedName>
</protein>
<evidence type="ECO:0000313" key="3">
    <source>
        <dbReference type="EMBL" id="QCD35014.1"/>
    </source>
</evidence>
<keyword evidence="2" id="KW-1133">Transmembrane helix</keyword>
<keyword evidence="2" id="KW-0472">Membrane</keyword>
<dbReference type="OrthoDB" id="1100986at2"/>
<name>A0A4P7VGV2_9BACT</name>
<feature type="coiled-coil region" evidence="1">
    <location>
        <begin position="273"/>
        <end position="300"/>
    </location>
</feature>
<dbReference type="EMBL" id="CP039393">
    <property type="protein sequence ID" value="QCD35014.1"/>
    <property type="molecule type" value="Genomic_DNA"/>
</dbReference>
<dbReference type="RefSeq" id="WP_136409852.1">
    <property type="nucleotide sequence ID" value="NZ_CP039393.1"/>
</dbReference>
<dbReference type="InterPro" id="IPR011990">
    <property type="entry name" value="TPR-like_helical_dom_sf"/>
</dbReference>
<keyword evidence="2" id="KW-0812">Transmembrane</keyword>
<dbReference type="Proteomes" id="UP000297031">
    <property type="component" value="Chromosome"/>
</dbReference>
<evidence type="ECO:0000256" key="2">
    <source>
        <dbReference type="SAM" id="Phobius"/>
    </source>
</evidence>
<dbReference type="AlphaFoldDB" id="A0A4P7VGV2"/>
<accession>A0A4P7VGV2</accession>
<reference evidence="3 4" key="1">
    <citation type="submission" date="2019-02" db="EMBL/GenBank/DDBJ databases">
        <title>Isolation and identification of novel species under the genus Muribaculum.</title>
        <authorList>
            <person name="Miyake S."/>
            <person name="Ding Y."/>
            <person name="Low A."/>
            <person name="Soh M."/>
            <person name="Seedorf H."/>
        </authorList>
    </citation>
    <scope>NUCLEOTIDE SEQUENCE [LARGE SCALE GENOMIC DNA]</scope>
    <source>
        <strain evidence="3 4">TLL-A4</strain>
    </source>
</reference>
<keyword evidence="1" id="KW-0175">Coiled coil</keyword>
<dbReference type="PROSITE" id="PS51257">
    <property type="entry name" value="PROKAR_LIPOPROTEIN"/>
    <property type="match status" value="1"/>
</dbReference>
<evidence type="ECO:0000313" key="4">
    <source>
        <dbReference type="Proteomes" id="UP000297031"/>
    </source>
</evidence>
<organism evidence="3 4">
    <name type="scientific">Muribaculum gordoncarteri</name>
    <dbReference type="NCBI Taxonomy" id="2530390"/>
    <lineage>
        <taxon>Bacteria</taxon>
        <taxon>Pseudomonadati</taxon>
        <taxon>Bacteroidota</taxon>
        <taxon>Bacteroidia</taxon>
        <taxon>Bacteroidales</taxon>
        <taxon>Muribaculaceae</taxon>
        <taxon>Muribaculum</taxon>
    </lineage>
</organism>
<dbReference type="KEGG" id="mgod:E7746_03520"/>
<feature type="transmembrane region" description="Helical" evidence="2">
    <location>
        <begin position="358"/>
        <end position="376"/>
    </location>
</feature>
<dbReference type="SUPFAM" id="SSF48452">
    <property type="entry name" value="TPR-like"/>
    <property type="match status" value="1"/>
</dbReference>
<sequence length="555" mass="65219">MKYYIKLLFAILIPIFIACSDSTTKKNLILAESLMTEQPDSALSILRNINSTSLKGYNQALYAVLYSHAQYRNYIIEMNDSLISIAVNYFREHNDKNHLMTALYCQGRIRVYNGNYSGGMISSIECEEIALQLKDNYYLGRAYELMGEIFNETYDDEKAIDKLHKSAEHYNKSGRNDNYRYVMIDLAASYANHGEYNRCIELSDSIMDNYINDKSLINYGKYRQLISLYKLQQYDRLMDNINFLFKNSDKQSIPNCYIYLIRLAISQKKLDLAKFYLSELKSLEDNYDQLTLKQMEYEYAIGCNNYNDALEIILDLQTKKDSIFYSIIENNVPSAISEYYKYRSLKSESDIENHKIKILLLIVISIFILCSVIYYLHEKVKHKEYKLKQQIHELKDSISTLNIKNSSITKNKQYSERLQKSIARLIKEKFEIVNNICDELFAYNDDEPKQKQKIIARKAQQIIEDMKGHKFRSELEHNLNQDLNGIITKLREEMPQLSKYDINFLIYTFAGFSTKSICIFTNLKRPSVYSKKKRLKEYIIKCNPQNANLFVCNIH</sequence>